<dbReference type="EMBL" id="OZ019903">
    <property type="protein sequence ID" value="CAK9197734.1"/>
    <property type="molecule type" value="Genomic_DNA"/>
</dbReference>
<dbReference type="InterPro" id="IPR002130">
    <property type="entry name" value="Cyclophilin-type_PPIase_dom"/>
</dbReference>
<dbReference type="SUPFAM" id="SSF50891">
    <property type="entry name" value="Cyclophilin-like"/>
    <property type="match status" value="1"/>
</dbReference>
<organism evidence="4 5">
    <name type="scientific">Sphagnum troendelagicum</name>
    <dbReference type="NCBI Taxonomy" id="128251"/>
    <lineage>
        <taxon>Eukaryota</taxon>
        <taxon>Viridiplantae</taxon>
        <taxon>Streptophyta</taxon>
        <taxon>Embryophyta</taxon>
        <taxon>Bryophyta</taxon>
        <taxon>Sphagnophytina</taxon>
        <taxon>Sphagnopsida</taxon>
        <taxon>Sphagnales</taxon>
        <taxon>Sphagnaceae</taxon>
        <taxon>Sphagnum</taxon>
    </lineage>
</organism>
<keyword evidence="5" id="KW-1185">Reference proteome</keyword>
<proteinExistence type="inferred from homology"/>
<feature type="region of interest" description="Disordered" evidence="2">
    <location>
        <begin position="391"/>
        <end position="422"/>
    </location>
</feature>
<evidence type="ECO:0000313" key="4">
    <source>
        <dbReference type="EMBL" id="CAK9197734.1"/>
    </source>
</evidence>
<evidence type="ECO:0000313" key="5">
    <source>
        <dbReference type="Proteomes" id="UP001497512"/>
    </source>
</evidence>
<dbReference type="Proteomes" id="UP001497512">
    <property type="component" value="Chromosome 11"/>
</dbReference>
<dbReference type="PROSITE" id="PS50072">
    <property type="entry name" value="CSA_PPIASE_2"/>
    <property type="match status" value="1"/>
</dbReference>
<dbReference type="Gene3D" id="2.40.100.10">
    <property type="entry name" value="Cyclophilin-like"/>
    <property type="match status" value="1"/>
</dbReference>
<dbReference type="PANTHER" id="PTHR11071">
    <property type="entry name" value="PEPTIDYL-PROLYL CIS-TRANS ISOMERASE"/>
    <property type="match status" value="1"/>
</dbReference>
<name>A0ABP0TJR1_9BRYO</name>
<feature type="domain" description="PPIase cyclophilin-type" evidence="3">
    <location>
        <begin position="73"/>
        <end position="236"/>
    </location>
</feature>
<sequence length="422" mass="47975">MASKKKKKPSVATEPTIPATLADPQVAQESILKEGSQDPLDGLLVDKTLIPTPEEIPQESLPEILPDPNPCVYFDIKIGLKHVGRIWIELFKDITPKTAENFRALCTGEYGLGTSGYPLWYKESTFFRTIPNFVLQGGDFTRNNGTGGESIYGELFGDENFERKHTGFGMLSMANSGPNTNGSQFYISTVPCPWLDGRHVVFGQVIDGHEVVKLMEANGSLRGCPKEIVQIWDCGQLPLNTNRLPTRPNIFGERILAEGPDWPRLDLPQPTKYLPSIWRRRKNSVPVTLRRNIKDLQLCIARTEKTRLEIFEVFPKKLKYKEKKRRPIMADQTKRICIINPFSMERNLTYRWSISPYAQLDRDKEMGPYLGGEEFPDDKIMRRISNLLLGQEPPHMTPKEVSPKAAPTETKKTKYFKPILKS</sequence>
<evidence type="ECO:0000256" key="2">
    <source>
        <dbReference type="SAM" id="MobiDB-lite"/>
    </source>
</evidence>
<reference evidence="4" key="1">
    <citation type="submission" date="2024-02" db="EMBL/GenBank/DDBJ databases">
        <authorList>
            <consortium name="ELIXIR-Norway"/>
            <consortium name="Elixir Norway"/>
        </authorList>
    </citation>
    <scope>NUCLEOTIDE SEQUENCE</scope>
</reference>
<evidence type="ECO:0000259" key="3">
    <source>
        <dbReference type="PROSITE" id="PS50072"/>
    </source>
</evidence>
<dbReference type="InterPro" id="IPR029000">
    <property type="entry name" value="Cyclophilin-like_dom_sf"/>
</dbReference>
<evidence type="ECO:0000256" key="1">
    <source>
        <dbReference type="ARBA" id="ARBA00007365"/>
    </source>
</evidence>
<dbReference type="PRINTS" id="PR00153">
    <property type="entry name" value="CSAPPISMRASE"/>
</dbReference>
<comment type="similarity">
    <text evidence="1">Belongs to the cyclophilin-type PPIase family.</text>
</comment>
<accession>A0ABP0TJR1</accession>
<dbReference type="PANTHER" id="PTHR11071:SF561">
    <property type="entry name" value="PEPTIDYL-PROLYL CIS-TRANS ISOMERASE D-RELATED"/>
    <property type="match status" value="1"/>
</dbReference>
<dbReference type="Pfam" id="PF00160">
    <property type="entry name" value="Pro_isomerase"/>
    <property type="match status" value="1"/>
</dbReference>
<gene>
    <name evidence="4" type="ORF">CSSPTR1EN2_LOCUS4122</name>
</gene>
<feature type="region of interest" description="Disordered" evidence="2">
    <location>
        <begin position="1"/>
        <end position="39"/>
    </location>
</feature>
<dbReference type="CDD" id="cd01926">
    <property type="entry name" value="cyclophilin_ABH_like"/>
    <property type="match status" value="1"/>
</dbReference>
<protein>
    <recommendedName>
        <fullName evidence="3">PPIase cyclophilin-type domain-containing protein</fullName>
    </recommendedName>
</protein>